<name>A1WK77_VEREI</name>
<gene>
    <name evidence="13" type="ordered locus">Veis_2286</name>
</gene>
<dbReference type="Gene3D" id="2.40.30.170">
    <property type="match status" value="1"/>
</dbReference>
<keyword evidence="8" id="KW-1133">Transmembrane helix</keyword>
<comment type="subcellular location">
    <subcellularLocation>
        <location evidence="1">Cell membrane</location>
    </subcellularLocation>
</comment>
<evidence type="ECO:0000259" key="9">
    <source>
        <dbReference type="Pfam" id="PF25876"/>
    </source>
</evidence>
<comment type="similarity">
    <text evidence="2">Belongs to the membrane fusion protein (MFP) (TC 8.A.1) family.</text>
</comment>
<dbReference type="Pfam" id="PF25944">
    <property type="entry name" value="Beta-barrel_RND"/>
    <property type="match status" value="1"/>
</dbReference>
<dbReference type="InterPro" id="IPR058627">
    <property type="entry name" value="MdtA-like_C"/>
</dbReference>
<feature type="transmembrane region" description="Helical" evidence="8">
    <location>
        <begin position="26"/>
        <end position="48"/>
    </location>
</feature>
<dbReference type="Proteomes" id="UP000000374">
    <property type="component" value="Chromosome"/>
</dbReference>
<evidence type="ECO:0000259" key="11">
    <source>
        <dbReference type="Pfam" id="PF25944"/>
    </source>
</evidence>
<dbReference type="GO" id="GO:0015562">
    <property type="term" value="F:efflux transmembrane transporter activity"/>
    <property type="evidence" value="ECO:0007669"/>
    <property type="project" value="TreeGrafter"/>
</dbReference>
<dbReference type="NCBIfam" id="TIGR01730">
    <property type="entry name" value="RND_mfp"/>
    <property type="match status" value="1"/>
</dbReference>
<dbReference type="Gene3D" id="2.40.50.100">
    <property type="match status" value="1"/>
</dbReference>
<keyword evidence="6 8" id="KW-0472">Membrane</keyword>
<dbReference type="RefSeq" id="WP_011810037.1">
    <property type="nucleotide sequence ID" value="NC_008786.1"/>
</dbReference>
<keyword evidence="4" id="KW-1003">Cell membrane</keyword>
<dbReference type="GeneID" id="76460850"/>
<dbReference type="SUPFAM" id="SSF111369">
    <property type="entry name" value="HlyD-like secretion proteins"/>
    <property type="match status" value="1"/>
</dbReference>
<dbReference type="STRING" id="391735.Veis_2286"/>
<keyword evidence="8" id="KW-0812">Transmembrane</keyword>
<evidence type="ECO:0000256" key="6">
    <source>
        <dbReference type="ARBA" id="ARBA00023136"/>
    </source>
</evidence>
<evidence type="ECO:0000256" key="3">
    <source>
        <dbReference type="ARBA" id="ARBA00022448"/>
    </source>
</evidence>
<dbReference type="PANTHER" id="PTHR30469:SF12">
    <property type="entry name" value="MULTIDRUG RESISTANCE PROTEIN MDTA"/>
    <property type="match status" value="1"/>
</dbReference>
<evidence type="ECO:0000313" key="14">
    <source>
        <dbReference type="Proteomes" id="UP000000374"/>
    </source>
</evidence>
<dbReference type="InterPro" id="IPR006143">
    <property type="entry name" value="RND_pump_MFP"/>
</dbReference>
<dbReference type="EMBL" id="CP000542">
    <property type="protein sequence ID" value="ABM58034.1"/>
    <property type="molecule type" value="Genomic_DNA"/>
</dbReference>
<dbReference type="GO" id="GO:1990281">
    <property type="term" value="C:efflux pump complex"/>
    <property type="evidence" value="ECO:0007669"/>
    <property type="project" value="TreeGrafter"/>
</dbReference>
<sequence>MNPQDVNAAPPSVTPSATGKKARRSLWGGGLVALVLLGLVGAAAWHLVRRAHDDQGRDRGPGGRPNVIVTVGQATVRKAELPVIIDALGTVIPATTVTLRPQVSGLLTQVLFTEGQMVSKGQLLARIDPRPFEQTLLQARGNRLRDEAQLEHARVMLERYRTLLAQDAIARQDVDAQAALVKQLEGTVLTDRAQEDMAQLNLDYTRITAPVAGRIGLRMVDAGNLVTSGASGGLGASGDAAGIATITRLAPIDVQFSVPQDRVGDIRAAQGDSAALVVTALDRTRQSVLGKGRFATLDNLVDTATGTVKAKARFDNAGAALFPNQFVNVQLLLRHVAALVVPVTAVRTGPNGDYVYVIDQERKVSLRKVRRGQASVELMAITEGLAEGERVVTEGGDRLQDGMVVQVPGAKDGPRPHRPPRNP</sequence>
<evidence type="ECO:0000313" key="13">
    <source>
        <dbReference type="EMBL" id="ABM58034.1"/>
    </source>
</evidence>
<evidence type="ECO:0000256" key="2">
    <source>
        <dbReference type="ARBA" id="ARBA00009477"/>
    </source>
</evidence>
<accession>A1WK77</accession>
<dbReference type="HOGENOM" id="CLU_018816_2_0_4"/>
<proteinExistence type="inferred from homology"/>
<dbReference type="PANTHER" id="PTHR30469">
    <property type="entry name" value="MULTIDRUG RESISTANCE PROTEIN MDTA"/>
    <property type="match status" value="1"/>
</dbReference>
<dbReference type="Pfam" id="PF25917">
    <property type="entry name" value="BSH_RND"/>
    <property type="match status" value="1"/>
</dbReference>
<keyword evidence="3" id="KW-0813">Transport</keyword>
<feature type="domain" description="Multidrug resistance protein MdtA-like C-terminal permuted SH3" evidence="12">
    <location>
        <begin position="338"/>
        <end position="398"/>
    </location>
</feature>
<protein>
    <submittedName>
        <fullName evidence="13">Efflux transporter, RND family, MFP subunit</fullName>
    </submittedName>
</protein>
<dbReference type="OrthoDB" id="9783047at2"/>
<evidence type="ECO:0000256" key="7">
    <source>
        <dbReference type="SAM" id="MobiDB-lite"/>
    </source>
</evidence>
<keyword evidence="5" id="KW-0997">Cell inner membrane</keyword>
<evidence type="ECO:0000256" key="5">
    <source>
        <dbReference type="ARBA" id="ARBA00022519"/>
    </source>
</evidence>
<evidence type="ECO:0000259" key="12">
    <source>
        <dbReference type="Pfam" id="PF25967"/>
    </source>
</evidence>
<feature type="domain" description="Multidrug resistance protein MdtA-like alpha-helical hairpin" evidence="9">
    <location>
        <begin position="136"/>
        <end position="205"/>
    </location>
</feature>
<dbReference type="KEGG" id="vei:Veis_2286"/>
<dbReference type="Gene3D" id="1.10.287.470">
    <property type="entry name" value="Helix hairpin bin"/>
    <property type="match status" value="1"/>
</dbReference>
<evidence type="ECO:0000256" key="4">
    <source>
        <dbReference type="ARBA" id="ARBA00022475"/>
    </source>
</evidence>
<dbReference type="Pfam" id="PF25876">
    <property type="entry name" value="HH_MFP_RND"/>
    <property type="match status" value="1"/>
</dbReference>
<dbReference type="Gene3D" id="2.40.420.20">
    <property type="match status" value="1"/>
</dbReference>
<feature type="domain" description="Multidrug resistance protein MdtA-like beta-barrel" evidence="11">
    <location>
        <begin position="251"/>
        <end position="332"/>
    </location>
</feature>
<evidence type="ECO:0000256" key="1">
    <source>
        <dbReference type="ARBA" id="ARBA00004236"/>
    </source>
</evidence>
<dbReference type="Pfam" id="PF25967">
    <property type="entry name" value="RND-MFP_C"/>
    <property type="match status" value="1"/>
</dbReference>
<feature type="region of interest" description="Disordered" evidence="7">
    <location>
        <begin position="1"/>
        <end position="20"/>
    </location>
</feature>
<keyword evidence="14" id="KW-1185">Reference proteome</keyword>
<dbReference type="eggNOG" id="COG0845">
    <property type="taxonomic scope" value="Bacteria"/>
</dbReference>
<dbReference type="InterPro" id="IPR058626">
    <property type="entry name" value="MdtA-like_b-barrel"/>
</dbReference>
<dbReference type="InterPro" id="IPR058625">
    <property type="entry name" value="MdtA-like_BSH"/>
</dbReference>
<evidence type="ECO:0000259" key="10">
    <source>
        <dbReference type="Pfam" id="PF25917"/>
    </source>
</evidence>
<dbReference type="InterPro" id="IPR058624">
    <property type="entry name" value="MdtA-like_HH"/>
</dbReference>
<reference evidence="14" key="1">
    <citation type="submission" date="2006-12" db="EMBL/GenBank/DDBJ databases">
        <title>Complete sequence of chromosome 1 of Verminephrobacter eiseniae EF01-2.</title>
        <authorList>
            <person name="Copeland A."/>
            <person name="Lucas S."/>
            <person name="Lapidus A."/>
            <person name="Barry K."/>
            <person name="Detter J.C."/>
            <person name="Glavina del Rio T."/>
            <person name="Dalin E."/>
            <person name="Tice H."/>
            <person name="Pitluck S."/>
            <person name="Chertkov O."/>
            <person name="Brettin T."/>
            <person name="Bruce D."/>
            <person name="Han C."/>
            <person name="Tapia R."/>
            <person name="Gilna P."/>
            <person name="Schmutz J."/>
            <person name="Larimer F."/>
            <person name="Land M."/>
            <person name="Hauser L."/>
            <person name="Kyrpides N."/>
            <person name="Kim E."/>
            <person name="Stahl D."/>
            <person name="Richardson P."/>
        </authorList>
    </citation>
    <scope>NUCLEOTIDE SEQUENCE [LARGE SCALE GENOMIC DNA]</scope>
    <source>
        <strain evidence="14">EF01-2</strain>
    </source>
</reference>
<feature type="domain" description="Multidrug resistance protein MdtA-like barrel-sandwich hybrid" evidence="10">
    <location>
        <begin position="96"/>
        <end position="231"/>
    </location>
</feature>
<evidence type="ECO:0000256" key="8">
    <source>
        <dbReference type="SAM" id="Phobius"/>
    </source>
</evidence>
<dbReference type="AlphaFoldDB" id="A1WK77"/>
<organism evidence="13 14">
    <name type="scientific">Verminephrobacter eiseniae (strain EF01-2)</name>
    <dbReference type="NCBI Taxonomy" id="391735"/>
    <lineage>
        <taxon>Bacteria</taxon>
        <taxon>Pseudomonadati</taxon>
        <taxon>Pseudomonadota</taxon>
        <taxon>Betaproteobacteria</taxon>
        <taxon>Burkholderiales</taxon>
        <taxon>Comamonadaceae</taxon>
        <taxon>Verminephrobacter</taxon>
    </lineage>
</organism>